<dbReference type="RefSeq" id="WP_344596824.1">
    <property type="nucleotide sequence ID" value="NZ_BAAARW010000039.1"/>
</dbReference>
<dbReference type="Proteomes" id="UP001501231">
    <property type="component" value="Unassembled WGS sequence"/>
</dbReference>
<dbReference type="Pfam" id="PF00436">
    <property type="entry name" value="SSB"/>
    <property type="match status" value="1"/>
</dbReference>
<comment type="caution">
    <text evidence="3">The sequence shown here is derived from an EMBL/GenBank/DDBJ whole genome shotgun (WGS) entry which is preliminary data.</text>
</comment>
<keyword evidence="4" id="KW-1185">Reference proteome</keyword>
<sequence>MHVNAVTLVGRLAEFPSRRALPAGGDVVSWRLIVDRPREGDGRRTVDAIRCAAFDRRIGDRTATWRPGDLIEVRGSLRRRFWKTDATRLGRYEVEVHEAETVEFRPFSPAGPSP</sequence>
<evidence type="ECO:0000256" key="1">
    <source>
        <dbReference type="ARBA" id="ARBA00023125"/>
    </source>
</evidence>
<proteinExistence type="predicted"/>
<dbReference type="InterPro" id="IPR000424">
    <property type="entry name" value="Primosome_PriB/ssb"/>
</dbReference>
<evidence type="ECO:0000256" key="2">
    <source>
        <dbReference type="PROSITE-ProRule" id="PRU00252"/>
    </source>
</evidence>
<organism evidence="3 4">
    <name type="scientific">Actinomadura vinacea</name>
    <dbReference type="NCBI Taxonomy" id="115336"/>
    <lineage>
        <taxon>Bacteria</taxon>
        <taxon>Bacillati</taxon>
        <taxon>Actinomycetota</taxon>
        <taxon>Actinomycetes</taxon>
        <taxon>Streptosporangiales</taxon>
        <taxon>Thermomonosporaceae</taxon>
        <taxon>Actinomadura</taxon>
    </lineage>
</organism>
<accession>A0ABP5XCD4</accession>
<dbReference type="EMBL" id="BAAARW010000039">
    <property type="protein sequence ID" value="GAA2452024.1"/>
    <property type="molecule type" value="Genomic_DNA"/>
</dbReference>
<protein>
    <recommendedName>
        <fullName evidence="5">Single-stranded DNA-binding protein</fullName>
    </recommendedName>
</protein>
<evidence type="ECO:0000313" key="4">
    <source>
        <dbReference type="Proteomes" id="UP001501231"/>
    </source>
</evidence>
<dbReference type="Gene3D" id="2.40.50.140">
    <property type="entry name" value="Nucleic acid-binding proteins"/>
    <property type="match status" value="1"/>
</dbReference>
<dbReference type="SUPFAM" id="SSF50249">
    <property type="entry name" value="Nucleic acid-binding proteins"/>
    <property type="match status" value="1"/>
</dbReference>
<evidence type="ECO:0008006" key="5">
    <source>
        <dbReference type="Google" id="ProtNLM"/>
    </source>
</evidence>
<evidence type="ECO:0000313" key="3">
    <source>
        <dbReference type="EMBL" id="GAA2452024.1"/>
    </source>
</evidence>
<keyword evidence="1 2" id="KW-0238">DNA-binding</keyword>
<gene>
    <name evidence="3" type="ORF">GCM10010191_82810</name>
</gene>
<name>A0ABP5XCD4_9ACTN</name>
<dbReference type="CDD" id="cd04496">
    <property type="entry name" value="SSB_OBF"/>
    <property type="match status" value="1"/>
</dbReference>
<dbReference type="InterPro" id="IPR012340">
    <property type="entry name" value="NA-bd_OB-fold"/>
</dbReference>
<reference evidence="4" key="1">
    <citation type="journal article" date="2019" name="Int. J. Syst. Evol. Microbiol.">
        <title>The Global Catalogue of Microorganisms (GCM) 10K type strain sequencing project: providing services to taxonomists for standard genome sequencing and annotation.</title>
        <authorList>
            <consortium name="The Broad Institute Genomics Platform"/>
            <consortium name="The Broad Institute Genome Sequencing Center for Infectious Disease"/>
            <person name="Wu L."/>
            <person name="Ma J."/>
        </authorList>
    </citation>
    <scope>NUCLEOTIDE SEQUENCE [LARGE SCALE GENOMIC DNA]</scope>
    <source>
        <strain evidence="4">JCM 3325</strain>
    </source>
</reference>
<dbReference type="PROSITE" id="PS50935">
    <property type="entry name" value="SSB"/>
    <property type="match status" value="1"/>
</dbReference>